<keyword evidence="6" id="KW-0418">Kinase</keyword>
<comment type="catalytic activity">
    <reaction evidence="1">
        <text>ATP + protein L-histidine = ADP + protein N-phospho-L-histidine.</text>
        <dbReference type="EC" id="2.7.13.3"/>
    </reaction>
</comment>
<dbReference type="SMART" id="SM00388">
    <property type="entry name" value="HisKA"/>
    <property type="match status" value="1"/>
</dbReference>
<evidence type="ECO:0000259" key="12">
    <source>
        <dbReference type="PROSITE" id="PS50109"/>
    </source>
</evidence>
<proteinExistence type="predicted"/>
<keyword evidence="11" id="KW-0812">Transmembrane</keyword>
<protein>
    <recommendedName>
        <fullName evidence="2">histidine kinase</fullName>
        <ecNumber evidence="2">2.7.13.3</ecNumber>
    </recommendedName>
</protein>
<feature type="domain" description="Histidine kinase" evidence="12">
    <location>
        <begin position="253"/>
        <end position="474"/>
    </location>
</feature>
<dbReference type="PANTHER" id="PTHR43065">
    <property type="entry name" value="SENSOR HISTIDINE KINASE"/>
    <property type="match status" value="1"/>
</dbReference>
<dbReference type="InterPro" id="IPR036097">
    <property type="entry name" value="HisK_dim/P_sf"/>
</dbReference>
<dbReference type="PRINTS" id="PR00344">
    <property type="entry name" value="BCTRLSENSOR"/>
</dbReference>
<dbReference type="PANTHER" id="PTHR43065:SF46">
    <property type="entry name" value="C4-DICARBOXYLATE TRANSPORT SENSOR PROTEIN DCTB"/>
    <property type="match status" value="1"/>
</dbReference>
<dbReference type="EC" id="2.7.13.3" evidence="2"/>
<evidence type="ECO:0000256" key="7">
    <source>
        <dbReference type="ARBA" id="ARBA00022840"/>
    </source>
</evidence>
<dbReference type="InterPro" id="IPR005467">
    <property type="entry name" value="His_kinase_dom"/>
</dbReference>
<dbReference type="EMBL" id="JAUTWS010000007">
    <property type="protein sequence ID" value="MDO9708585.1"/>
    <property type="molecule type" value="Genomic_DNA"/>
</dbReference>
<evidence type="ECO:0000256" key="10">
    <source>
        <dbReference type="SAM" id="Coils"/>
    </source>
</evidence>
<evidence type="ECO:0000256" key="3">
    <source>
        <dbReference type="ARBA" id="ARBA00022553"/>
    </source>
</evidence>
<keyword evidence="8" id="KW-0902">Two-component regulatory system</keyword>
<dbReference type="InterPro" id="IPR036890">
    <property type="entry name" value="HATPase_C_sf"/>
</dbReference>
<evidence type="ECO:0000256" key="8">
    <source>
        <dbReference type="ARBA" id="ARBA00023012"/>
    </source>
</evidence>
<dbReference type="Proteomes" id="UP001243009">
    <property type="component" value="Unassembled WGS sequence"/>
</dbReference>
<reference evidence="14 15" key="1">
    <citation type="submission" date="2023-08" db="EMBL/GenBank/DDBJ databases">
        <title>The draft genome sequence of Paracraurococcus sp. LOR1-02.</title>
        <authorList>
            <person name="Kingkaew E."/>
            <person name="Tanasupawat S."/>
        </authorList>
    </citation>
    <scope>NUCLEOTIDE SEQUENCE [LARGE SCALE GENOMIC DNA]</scope>
    <source>
        <strain evidence="14 15">LOR1-02</strain>
    </source>
</reference>
<dbReference type="PROSITE" id="PS50110">
    <property type="entry name" value="RESPONSE_REGULATORY"/>
    <property type="match status" value="1"/>
</dbReference>
<dbReference type="SUPFAM" id="SSF55874">
    <property type="entry name" value="ATPase domain of HSP90 chaperone/DNA topoisomerase II/histidine kinase"/>
    <property type="match status" value="1"/>
</dbReference>
<comment type="caution">
    <text evidence="14">The sequence shown here is derived from an EMBL/GenBank/DDBJ whole genome shotgun (WGS) entry which is preliminary data.</text>
</comment>
<feature type="transmembrane region" description="Helical" evidence="11">
    <location>
        <begin position="97"/>
        <end position="120"/>
    </location>
</feature>
<dbReference type="Pfam" id="PF00072">
    <property type="entry name" value="Response_reg"/>
    <property type="match status" value="1"/>
</dbReference>
<dbReference type="Gene3D" id="3.40.50.2300">
    <property type="match status" value="1"/>
</dbReference>
<dbReference type="SMART" id="SM00387">
    <property type="entry name" value="HATPase_c"/>
    <property type="match status" value="1"/>
</dbReference>
<name>A0ABT9DXR6_9PROT</name>
<keyword evidence="4" id="KW-0808">Transferase</keyword>
<dbReference type="Gene3D" id="1.10.287.130">
    <property type="match status" value="1"/>
</dbReference>
<evidence type="ECO:0000313" key="14">
    <source>
        <dbReference type="EMBL" id="MDO9708585.1"/>
    </source>
</evidence>
<accession>A0ABT9DXR6</accession>
<dbReference type="InterPro" id="IPR001789">
    <property type="entry name" value="Sig_transdc_resp-reg_receiver"/>
</dbReference>
<feature type="transmembrane region" description="Helical" evidence="11">
    <location>
        <begin position="63"/>
        <end position="85"/>
    </location>
</feature>
<evidence type="ECO:0000256" key="5">
    <source>
        <dbReference type="ARBA" id="ARBA00022741"/>
    </source>
</evidence>
<keyword evidence="11" id="KW-0472">Membrane</keyword>
<keyword evidence="7" id="KW-0067">ATP-binding</keyword>
<dbReference type="PROSITE" id="PS50109">
    <property type="entry name" value="HIS_KIN"/>
    <property type="match status" value="1"/>
</dbReference>
<feature type="transmembrane region" description="Helical" evidence="11">
    <location>
        <begin position="38"/>
        <end position="57"/>
    </location>
</feature>
<dbReference type="InterPro" id="IPR011006">
    <property type="entry name" value="CheY-like_superfamily"/>
</dbReference>
<dbReference type="CDD" id="cd00082">
    <property type="entry name" value="HisKA"/>
    <property type="match status" value="1"/>
</dbReference>
<dbReference type="Pfam" id="PF02518">
    <property type="entry name" value="HATPase_c"/>
    <property type="match status" value="1"/>
</dbReference>
<gene>
    <name evidence="14" type="ORF">Q7A36_09530</name>
</gene>
<keyword evidence="3 9" id="KW-0597">Phosphoprotein</keyword>
<evidence type="ECO:0000256" key="4">
    <source>
        <dbReference type="ARBA" id="ARBA00022679"/>
    </source>
</evidence>
<keyword evidence="11" id="KW-1133">Transmembrane helix</keyword>
<feature type="transmembrane region" description="Helical" evidence="11">
    <location>
        <begin position="151"/>
        <end position="169"/>
    </location>
</feature>
<dbReference type="RefSeq" id="WP_305103451.1">
    <property type="nucleotide sequence ID" value="NZ_JAUTWS010000007.1"/>
</dbReference>
<evidence type="ECO:0000256" key="11">
    <source>
        <dbReference type="SAM" id="Phobius"/>
    </source>
</evidence>
<evidence type="ECO:0000313" key="15">
    <source>
        <dbReference type="Proteomes" id="UP001243009"/>
    </source>
</evidence>
<dbReference type="InterPro" id="IPR003661">
    <property type="entry name" value="HisK_dim/P_dom"/>
</dbReference>
<dbReference type="InterPro" id="IPR004358">
    <property type="entry name" value="Sig_transdc_His_kin-like_C"/>
</dbReference>
<dbReference type="SUPFAM" id="SSF52172">
    <property type="entry name" value="CheY-like"/>
    <property type="match status" value="1"/>
</dbReference>
<evidence type="ECO:0000259" key="13">
    <source>
        <dbReference type="PROSITE" id="PS50110"/>
    </source>
</evidence>
<evidence type="ECO:0000256" key="2">
    <source>
        <dbReference type="ARBA" id="ARBA00012438"/>
    </source>
</evidence>
<dbReference type="Gene3D" id="3.30.565.10">
    <property type="entry name" value="Histidine kinase-like ATPase, C-terminal domain"/>
    <property type="match status" value="1"/>
</dbReference>
<feature type="domain" description="Response regulatory" evidence="13">
    <location>
        <begin position="495"/>
        <end position="606"/>
    </location>
</feature>
<evidence type="ECO:0000256" key="1">
    <source>
        <dbReference type="ARBA" id="ARBA00000085"/>
    </source>
</evidence>
<dbReference type="InterPro" id="IPR003594">
    <property type="entry name" value="HATPase_dom"/>
</dbReference>
<feature type="transmembrane region" description="Helical" evidence="11">
    <location>
        <begin position="175"/>
        <end position="197"/>
    </location>
</feature>
<keyword evidence="15" id="KW-1185">Reference proteome</keyword>
<keyword evidence="10" id="KW-0175">Coiled coil</keyword>
<feature type="modified residue" description="4-aspartylphosphate" evidence="9">
    <location>
        <position position="545"/>
    </location>
</feature>
<feature type="coiled-coil region" evidence="10">
    <location>
        <begin position="203"/>
        <end position="230"/>
    </location>
</feature>
<evidence type="ECO:0000256" key="9">
    <source>
        <dbReference type="PROSITE-ProRule" id="PRU00169"/>
    </source>
</evidence>
<dbReference type="Pfam" id="PF00512">
    <property type="entry name" value="HisKA"/>
    <property type="match status" value="1"/>
</dbReference>
<dbReference type="SMART" id="SM00448">
    <property type="entry name" value="REC"/>
    <property type="match status" value="1"/>
</dbReference>
<evidence type="ECO:0000256" key="6">
    <source>
        <dbReference type="ARBA" id="ARBA00022777"/>
    </source>
</evidence>
<sequence>MQPKVEERRARPRRRHSPGIEAEIRAERVAALFRQVPLAALVGVVTAGLMTALLTFREHDQRAVWWFGLVLLVAAARLASAMAWRRDPGARGRAGRWGAIGTAGAVAAGAALGGGAAWLWPEAEAWQLFWVFLGGGMCAGAAALHHAHLPAALGFILPTGLPFVARYALDGSLQGLIAAAMILVFLAAIAASAWRASCDFGTNARLRLNLAQQARELDGANQRLREEMLRHRATEASLRQAQKMEAVGQLTGGIAHDFNNLLTAVLGSLALLAKRLPAEDARAARLLGTALQGAQRGAALTKRLLAFGRRQTLEPRVVELPALVAGMAELLRGALGGAAHLRTEFPPGLPPVHVDANQLELALLNLVANARDAMPAGGEIVIGAAAREAAPGEAEGLAPGPYVVLSVTDAGEGMDEATLARAMEPFFTTKGTGKGTGLGLAMVHGLAAQSGGRLALRSTHGLGTVAELWLPRAAAAAEPPAAPGPAPTAAARQASILLVDDDPLVLASTAALIEDMGHVVVEAGSGAAALERLRGGLAPDLVLTDYAMPGLTGVQLAAEIRRLRPGLPVLLATGYAELEGEALAGLPRLAKPFEAPALAQAIAGCLEQVAAAWRRSEA</sequence>
<dbReference type="SUPFAM" id="SSF47384">
    <property type="entry name" value="Homodimeric domain of signal transducing histidine kinase"/>
    <property type="match status" value="1"/>
</dbReference>
<organism evidence="14 15">
    <name type="scientific">Paracraurococcus lichenis</name>
    <dbReference type="NCBI Taxonomy" id="3064888"/>
    <lineage>
        <taxon>Bacteria</taxon>
        <taxon>Pseudomonadati</taxon>
        <taxon>Pseudomonadota</taxon>
        <taxon>Alphaproteobacteria</taxon>
        <taxon>Acetobacterales</taxon>
        <taxon>Roseomonadaceae</taxon>
        <taxon>Paracraurococcus</taxon>
    </lineage>
</organism>
<keyword evidence="5" id="KW-0547">Nucleotide-binding</keyword>